<reference evidence="9" key="1">
    <citation type="submission" date="2013-04" db="EMBL/GenBank/DDBJ databases">
        <title>Comparative Genomics of Relapsing Fever Spirochetes.</title>
        <authorList>
            <person name="Schwan T.G."/>
            <person name="Raffel S.J."/>
            <person name="Porcella S.F."/>
            <person name="Martens C.A."/>
            <person name="Bruno D.P."/>
            <person name="Ricklefs S.M."/>
            <person name="Barbian K.B."/>
        </authorList>
    </citation>
    <scope>NUCLEOTIDE SEQUENCE</scope>
    <source>
        <strain evidence="9">Co53</strain>
        <plasmid evidence="9">unnamed</plasmid>
    </source>
</reference>
<gene>
    <name evidence="9" type="ORF">BCO_0012905</name>
</gene>
<organism evidence="9">
    <name type="scientific">Borrelia coriaceae ATCC 43381</name>
    <dbReference type="NCBI Taxonomy" id="1408429"/>
    <lineage>
        <taxon>Bacteria</taxon>
        <taxon>Pseudomonadati</taxon>
        <taxon>Spirochaetota</taxon>
        <taxon>Spirochaetia</taxon>
        <taxon>Spirochaetales</taxon>
        <taxon>Borreliaceae</taxon>
        <taxon>Borrelia</taxon>
    </lineage>
</organism>
<dbReference type="Pfam" id="PF00921">
    <property type="entry name" value="Lipoprotein_2"/>
    <property type="match status" value="1"/>
</dbReference>
<keyword evidence="7 8" id="KW-0449">Lipoprotein</keyword>
<sequence>MKNFKKPLSVIAMMSMLTSCELIADSISNQNEISSLKTLTTVATNQEITNKHDISLENLTNKIKQAIQNIDTNNPSTNEIIEIFKNFSIVKFEPNNKRNEIGTHFKKTAEGLTVLKNELKEKINNNDNIITNIENVINAIKKLAETTDNNNIEIGAINNTGTKAAIISNKKNVEDIISKIKDIIKIAEEAQINIEAKTNNNITGNNITSIAAINGGAGADLKGGGANEEDVSKLIDIISQIDALAMLNKIAHATTNVNNGYINETNNDAGQLIVGRTLNTNGVGAKSNADFAAAIALKAMSKDGKFAGHKNGNNTEYAKNIQKAAATAISKVVTAIDTIIIDILNAELNKIKTKS</sequence>
<dbReference type="OrthoDB" id="351347at2"/>
<proteinExistence type="predicted"/>
<dbReference type="SUPFAM" id="SSF74748">
    <property type="entry name" value="Variable surface antigen VlsE"/>
    <property type="match status" value="1"/>
</dbReference>
<keyword evidence="9" id="KW-0614">Plasmid</keyword>
<keyword evidence="4 8" id="KW-0472">Membrane</keyword>
<protein>
    <recommendedName>
        <fullName evidence="8">Variable large protein</fullName>
    </recommendedName>
</protein>
<dbReference type="InterPro" id="IPR000680">
    <property type="entry name" value="Borrelia_lipo"/>
</dbReference>
<geneLocation type="plasmid" evidence="9">
    <name>unnamed</name>
</geneLocation>
<dbReference type="PROSITE" id="PS51257">
    <property type="entry name" value="PROKAR_LIPOPROTEIN"/>
    <property type="match status" value="1"/>
</dbReference>
<evidence type="ECO:0000256" key="6">
    <source>
        <dbReference type="ARBA" id="ARBA00023237"/>
    </source>
</evidence>
<evidence type="ECO:0000256" key="5">
    <source>
        <dbReference type="ARBA" id="ARBA00023139"/>
    </source>
</evidence>
<evidence type="ECO:0000256" key="8">
    <source>
        <dbReference type="RuleBase" id="RU363105"/>
    </source>
</evidence>
<evidence type="ECO:0000256" key="7">
    <source>
        <dbReference type="ARBA" id="ARBA00023288"/>
    </source>
</evidence>
<dbReference type="RefSeq" id="WP_025408973.1">
    <property type="nucleotide sequence ID" value="NZ_CP005774.1"/>
</dbReference>
<evidence type="ECO:0000256" key="4">
    <source>
        <dbReference type="ARBA" id="ARBA00023136"/>
    </source>
</evidence>
<evidence type="ECO:0000256" key="2">
    <source>
        <dbReference type="ARBA" id="ARBA00004459"/>
    </source>
</evidence>
<evidence type="ECO:0000256" key="1">
    <source>
        <dbReference type="ARBA" id="ARBA00003932"/>
    </source>
</evidence>
<dbReference type="AlphaFoldDB" id="W5SX96"/>
<dbReference type="EMBL" id="CP005774">
    <property type="protein sequence ID" value="AHH11804.1"/>
    <property type="molecule type" value="Genomic_DNA"/>
</dbReference>
<feature type="chain" id="PRO_5008452751" description="Variable large protein" evidence="8">
    <location>
        <begin position="25"/>
        <end position="355"/>
    </location>
</feature>
<accession>W5SX96</accession>
<evidence type="ECO:0000256" key="3">
    <source>
        <dbReference type="ARBA" id="ARBA00022729"/>
    </source>
</evidence>
<keyword evidence="6 8" id="KW-0998">Cell outer membrane</keyword>
<comment type="subcellular location">
    <subcellularLocation>
        <location evidence="2 8">Cell outer membrane</location>
        <topology evidence="2 8">Lipid-anchor</topology>
    </subcellularLocation>
</comment>
<keyword evidence="5 8" id="KW-0564">Palmitate</keyword>
<name>W5SX96_9SPIR</name>
<comment type="function">
    <text evidence="1 8">The Vlp and Vsp proteins are antigenically distinct proteins, only one vlp or vsp gene is transcriptionally active at any one time. Switching between these genes is a mechanism of host immune response evasion.</text>
</comment>
<dbReference type="GO" id="GO:0009279">
    <property type="term" value="C:cell outer membrane"/>
    <property type="evidence" value="ECO:0007669"/>
    <property type="project" value="UniProtKB-SubCell"/>
</dbReference>
<feature type="signal peptide" evidence="8">
    <location>
        <begin position="1"/>
        <end position="24"/>
    </location>
</feature>
<keyword evidence="3 8" id="KW-0732">Signal</keyword>
<dbReference type="HOGENOM" id="CLU_833327_0_0_12"/>
<evidence type="ECO:0000313" key="9">
    <source>
        <dbReference type="EMBL" id="AHH11804.1"/>
    </source>
</evidence>